<protein>
    <submittedName>
        <fullName evidence="1">Uncharacterized protein</fullName>
    </submittedName>
</protein>
<evidence type="ECO:0000313" key="2">
    <source>
        <dbReference type="Proteomes" id="UP000241890"/>
    </source>
</evidence>
<accession>A0A2R5FKM6</accession>
<sequence length="283" mass="30305">RGNVLVNDINAASGSQDVVLEYKIGTSEDTFQAVTDATGEVTLEIFDDNVAFHGVDSSITFVSASKTGIETDIKLCPDDDNVECTVDNVRNLPATFYLTHLKTRQLRLVDILSRTLEGTITQTFESAGSCHVGGVLVEAINVATDQVIAYTTSSPVDGSFALNVPINTQTQLVLTYGDHTFDAADSGDAVTTALLSGSGRQVNDNFVNLEISDTTQRVLRLRAGATECDFGVGTVDVAIQVHACPSVELARTTLDVINDWTLPAANYTLSLDFPDDEDVQTSF</sequence>
<name>A0A2R5FKM6_9STRA</name>
<keyword evidence="2" id="KW-1185">Reference proteome</keyword>
<dbReference type="AlphaFoldDB" id="A0A2R5FKM6"/>
<feature type="non-terminal residue" evidence="1">
    <location>
        <position position="1"/>
    </location>
</feature>
<reference evidence="1 2" key="1">
    <citation type="submission" date="2017-12" db="EMBL/GenBank/DDBJ databases">
        <title>Sequencing, de novo assembly and annotation of complete genome of a new Thraustochytrid species, strain FCC1311.</title>
        <authorList>
            <person name="Sedici K."/>
            <person name="Godart F."/>
            <person name="Aiese Cigliano R."/>
            <person name="Sanseverino W."/>
            <person name="Barakat M."/>
            <person name="Ortet P."/>
            <person name="Marechal E."/>
            <person name="Cagnac O."/>
            <person name="Amato A."/>
        </authorList>
    </citation>
    <scope>NUCLEOTIDE SEQUENCE [LARGE SCALE GENOMIC DNA]</scope>
</reference>
<dbReference type="InParanoid" id="A0A2R5FKM6"/>
<feature type="non-terminal residue" evidence="1">
    <location>
        <position position="283"/>
    </location>
</feature>
<gene>
    <name evidence="1" type="ORF">FCC1311_118062</name>
</gene>
<organism evidence="1 2">
    <name type="scientific">Hondaea fermentalgiana</name>
    <dbReference type="NCBI Taxonomy" id="2315210"/>
    <lineage>
        <taxon>Eukaryota</taxon>
        <taxon>Sar</taxon>
        <taxon>Stramenopiles</taxon>
        <taxon>Bigyra</taxon>
        <taxon>Labyrinthulomycetes</taxon>
        <taxon>Thraustochytrida</taxon>
        <taxon>Thraustochytriidae</taxon>
        <taxon>Hondaea</taxon>
    </lineage>
</organism>
<proteinExistence type="predicted"/>
<evidence type="ECO:0000313" key="1">
    <source>
        <dbReference type="EMBL" id="GBG16331.1"/>
    </source>
</evidence>
<dbReference type="Proteomes" id="UP000241890">
    <property type="component" value="Unassembled WGS sequence"/>
</dbReference>
<dbReference type="EMBL" id="BEYU01001896">
    <property type="protein sequence ID" value="GBG16331.1"/>
    <property type="molecule type" value="Genomic_DNA"/>
</dbReference>
<comment type="caution">
    <text evidence="1">The sequence shown here is derived from an EMBL/GenBank/DDBJ whole genome shotgun (WGS) entry which is preliminary data.</text>
</comment>